<dbReference type="AlphaFoldDB" id="A0AAD8T6R2"/>
<accession>A0AAD8T6R2</accession>
<evidence type="ECO:0000313" key="2">
    <source>
        <dbReference type="Proteomes" id="UP001231189"/>
    </source>
</evidence>
<dbReference type="EMBL" id="JAUUTY010000003">
    <property type="protein sequence ID" value="KAK1670430.1"/>
    <property type="molecule type" value="Genomic_DNA"/>
</dbReference>
<dbReference type="Proteomes" id="UP001231189">
    <property type="component" value="Unassembled WGS sequence"/>
</dbReference>
<sequence length="201" mass="22731">MSSSGILKDSFFEDVVNPYMNELKMHPKELMLVDGELQIEDVRGPKGEGSLEDRMEKLEQEVFNYKKMAEREVDIFHKIVSELIDGHKKETAKLWDDILSLHDTTNKLQAQLYDAQNQNCEYENRCRGGRRIDTAASAGRKTPERKELSGRLKSAGEIPPEGEIVAIVTIIELDFIGIIIIIISITDTVISTAAPRLRCNI</sequence>
<gene>
    <name evidence="1" type="ORF">QYE76_058589</name>
</gene>
<name>A0AAD8T6R2_LOLMU</name>
<keyword evidence="2" id="KW-1185">Reference proteome</keyword>
<reference evidence="1" key="1">
    <citation type="submission" date="2023-07" db="EMBL/GenBank/DDBJ databases">
        <title>A chromosome-level genome assembly of Lolium multiflorum.</title>
        <authorList>
            <person name="Chen Y."/>
            <person name="Copetti D."/>
            <person name="Kolliker R."/>
            <person name="Studer B."/>
        </authorList>
    </citation>
    <scope>NUCLEOTIDE SEQUENCE</scope>
    <source>
        <strain evidence="1">02402/16</strain>
        <tissue evidence="1">Leaf</tissue>
    </source>
</reference>
<comment type="caution">
    <text evidence="1">The sequence shown here is derived from an EMBL/GenBank/DDBJ whole genome shotgun (WGS) entry which is preliminary data.</text>
</comment>
<protein>
    <submittedName>
        <fullName evidence="1">Uncharacterized protein</fullName>
    </submittedName>
</protein>
<organism evidence="1 2">
    <name type="scientific">Lolium multiflorum</name>
    <name type="common">Italian ryegrass</name>
    <name type="synonym">Lolium perenne subsp. multiflorum</name>
    <dbReference type="NCBI Taxonomy" id="4521"/>
    <lineage>
        <taxon>Eukaryota</taxon>
        <taxon>Viridiplantae</taxon>
        <taxon>Streptophyta</taxon>
        <taxon>Embryophyta</taxon>
        <taxon>Tracheophyta</taxon>
        <taxon>Spermatophyta</taxon>
        <taxon>Magnoliopsida</taxon>
        <taxon>Liliopsida</taxon>
        <taxon>Poales</taxon>
        <taxon>Poaceae</taxon>
        <taxon>BOP clade</taxon>
        <taxon>Pooideae</taxon>
        <taxon>Poodae</taxon>
        <taxon>Poeae</taxon>
        <taxon>Poeae Chloroplast Group 2 (Poeae type)</taxon>
        <taxon>Loliodinae</taxon>
        <taxon>Loliinae</taxon>
        <taxon>Lolium</taxon>
    </lineage>
</organism>
<proteinExistence type="predicted"/>
<evidence type="ECO:0000313" key="1">
    <source>
        <dbReference type="EMBL" id="KAK1670430.1"/>
    </source>
</evidence>